<reference evidence="1" key="1">
    <citation type="submission" date="2021-11" db="EMBL/GenBank/DDBJ databases">
        <title>Jinshanibacter sp. isolated from one year old Eriocheir sinensis.</title>
        <authorList>
            <person name="Li J.-Y."/>
            <person name="He W."/>
            <person name="Gao T.-H."/>
        </authorList>
    </citation>
    <scope>NUCLEOTIDE SEQUENCE</scope>
    <source>
        <strain evidence="1">LJY008</strain>
    </source>
</reference>
<keyword evidence="2" id="KW-1185">Reference proteome</keyword>
<dbReference type="AlphaFoldDB" id="A0A9X1MUN6"/>
<name>A0A9X1MUN6_9GAMM</name>
<dbReference type="EMBL" id="JAJNAG010000002">
    <property type="protein sequence ID" value="MCD1124843.1"/>
    <property type="molecule type" value="Genomic_DNA"/>
</dbReference>
<organism evidence="1 2">
    <name type="scientific">Limnobaculum eriocheiris</name>
    <dbReference type="NCBI Taxonomy" id="2897391"/>
    <lineage>
        <taxon>Bacteria</taxon>
        <taxon>Pseudomonadati</taxon>
        <taxon>Pseudomonadota</taxon>
        <taxon>Gammaproteobacteria</taxon>
        <taxon>Enterobacterales</taxon>
        <taxon>Budviciaceae</taxon>
        <taxon>Limnobaculum</taxon>
    </lineage>
</organism>
<gene>
    <name evidence="1" type="ORF">LPW36_02130</name>
</gene>
<proteinExistence type="predicted"/>
<sequence length="92" mass="10745">MNSNVVDFCLKKEKSVQLVKKEFVVTRVVLEICDGEVISSTQIEKDVFIGTGEDLIKYVTDRERVDNSLVMRIFRNCMSRLDDDGEFDHLRW</sequence>
<evidence type="ECO:0000313" key="1">
    <source>
        <dbReference type="EMBL" id="MCD1124843.1"/>
    </source>
</evidence>
<accession>A0A9X1MUN6</accession>
<dbReference type="RefSeq" id="WP_230607851.1">
    <property type="nucleotide sequence ID" value="NZ_JAJNAG010000002.1"/>
</dbReference>
<dbReference type="Proteomes" id="UP001139171">
    <property type="component" value="Unassembled WGS sequence"/>
</dbReference>
<evidence type="ECO:0000313" key="2">
    <source>
        <dbReference type="Proteomes" id="UP001139171"/>
    </source>
</evidence>
<comment type="caution">
    <text evidence="1">The sequence shown here is derived from an EMBL/GenBank/DDBJ whole genome shotgun (WGS) entry which is preliminary data.</text>
</comment>
<protein>
    <submittedName>
        <fullName evidence="1">Uncharacterized protein</fullName>
    </submittedName>
</protein>